<keyword evidence="5" id="KW-1185">Reference proteome</keyword>
<evidence type="ECO:0000256" key="2">
    <source>
        <dbReference type="RuleBase" id="RU003749"/>
    </source>
</evidence>
<proteinExistence type="inferred from homology"/>
<evidence type="ECO:0000313" key="4">
    <source>
        <dbReference type="EMBL" id="BBX21777.1"/>
    </source>
</evidence>
<evidence type="ECO:0000256" key="1">
    <source>
        <dbReference type="ARBA" id="ARBA00009013"/>
    </source>
</evidence>
<organism evidence="4 5">
    <name type="scientific">Mycolicibacter terrae</name>
    <dbReference type="NCBI Taxonomy" id="1788"/>
    <lineage>
        <taxon>Bacteria</taxon>
        <taxon>Bacillati</taxon>
        <taxon>Actinomycetota</taxon>
        <taxon>Actinomycetes</taxon>
        <taxon>Mycobacteriales</taxon>
        <taxon>Mycobacteriaceae</taxon>
        <taxon>Mycolicibacter</taxon>
    </lineage>
</organism>
<dbReference type="InterPro" id="IPR036513">
    <property type="entry name" value="STAS_dom_sf"/>
</dbReference>
<dbReference type="SUPFAM" id="SSF52091">
    <property type="entry name" value="SpoIIaa-like"/>
    <property type="match status" value="1"/>
</dbReference>
<dbReference type="GO" id="GO:0043856">
    <property type="term" value="F:anti-sigma factor antagonist activity"/>
    <property type="evidence" value="ECO:0007669"/>
    <property type="project" value="InterPro"/>
</dbReference>
<feature type="domain" description="STAS" evidence="3">
    <location>
        <begin position="58"/>
        <end position="169"/>
    </location>
</feature>
<dbReference type="InterPro" id="IPR003658">
    <property type="entry name" value="Anti-sigma_ant"/>
</dbReference>
<evidence type="ECO:0000313" key="5">
    <source>
        <dbReference type="Proteomes" id="UP000467636"/>
    </source>
</evidence>
<reference evidence="4 5" key="1">
    <citation type="journal article" date="2019" name="Emerg. Microbes Infect.">
        <title>Comprehensive subspecies identification of 175 nontuberculous mycobacteria species based on 7547 genomic profiles.</title>
        <authorList>
            <person name="Matsumoto Y."/>
            <person name="Kinjo T."/>
            <person name="Motooka D."/>
            <person name="Nabeya D."/>
            <person name="Jung N."/>
            <person name="Uechi K."/>
            <person name="Horii T."/>
            <person name="Iida T."/>
            <person name="Fujita J."/>
            <person name="Nakamura S."/>
        </authorList>
    </citation>
    <scope>NUCLEOTIDE SEQUENCE [LARGE SCALE GENOMIC DNA]</scope>
    <source>
        <strain evidence="4 5">JCM 12143</strain>
    </source>
</reference>
<name>A0AAD1MEW3_9MYCO</name>
<dbReference type="Proteomes" id="UP000467636">
    <property type="component" value="Chromosome"/>
</dbReference>
<accession>A0AAD1MEW3</accession>
<protein>
    <recommendedName>
        <fullName evidence="2">Anti-sigma factor antagonist</fullName>
    </recommendedName>
</protein>
<comment type="similarity">
    <text evidence="1 2">Belongs to the anti-sigma-factor antagonist family.</text>
</comment>
<dbReference type="NCBIfam" id="TIGR00377">
    <property type="entry name" value="ant_ant_sig"/>
    <property type="match status" value="1"/>
</dbReference>
<dbReference type="Pfam" id="PF01740">
    <property type="entry name" value="STAS"/>
    <property type="match status" value="1"/>
</dbReference>
<gene>
    <name evidence="4" type="ORF">MTER_11880</name>
</gene>
<dbReference type="PANTHER" id="PTHR33495">
    <property type="entry name" value="ANTI-SIGMA FACTOR ANTAGONIST TM_1081-RELATED-RELATED"/>
    <property type="match status" value="1"/>
</dbReference>
<dbReference type="InterPro" id="IPR002645">
    <property type="entry name" value="STAS_dom"/>
</dbReference>
<sequence>MLFGLRRKLGRCAIWRGGAEVSDPAGAAGAGATAKAKDRPARLSEVLAGVVARPDDEVRVVLERSGSALVVRAGGSVDASNVAVWRRLVGEAAAITAAPGPLIVDTSGLEFMAVCAFGVLIEEATRCRRRGIRLCLVSGQPIVGRVVNAVGLDSALSFCATIDDALGDTPGADTGTVRGSSA</sequence>
<dbReference type="CDD" id="cd07043">
    <property type="entry name" value="STAS_anti-anti-sigma_factors"/>
    <property type="match status" value="1"/>
</dbReference>
<dbReference type="PROSITE" id="PS50801">
    <property type="entry name" value="STAS"/>
    <property type="match status" value="1"/>
</dbReference>
<dbReference type="EMBL" id="AP022564">
    <property type="protein sequence ID" value="BBX21777.1"/>
    <property type="molecule type" value="Genomic_DNA"/>
</dbReference>
<evidence type="ECO:0000259" key="3">
    <source>
        <dbReference type="PROSITE" id="PS50801"/>
    </source>
</evidence>
<dbReference type="AlphaFoldDB" id="A0AAD1MEW3"/>
<dbReference type="PANTHER" id="PTHR33495:SF2">
    <property type="entry name" value="ANTI-SIGMA FACTOR ANTAGONIST TM_1081-RELATED"/>
    <property type="match status" value="1"/>
</dbReference>
<dbReference type="Gene3D" id="3.30.750.24">
    <property type="entry name" value="STAS domain"/>
    <property type="match status" value="1"/>
</dbReference>